<dbReference type="PANTHER" id="PTHR11161:SF0">
    <property type="entry name" value="O-ACYLTRANSFERASE LIKE PROTEIN"/>
    <property type="match status" value="1"/>
</dbReference>
<keyword evidence="1" id="KW-0472">Membrane</keyword>
<keyword evidence="1" id="KW-1133">Transmembrane helix</keyword>
<feature type="transmembrane region" description="Helical" evidence="1">
    <location>
        <begin position="437"/>
        <end position="459"/>
    </location>
</feature>
<feature type="transmembrane region" description="Helical" evidence="1">
    <location>
        <begin position="261"/>
        <end position="283"/>
    </location>
</feature>
<dbReference type="KEGG" id="spu:115924148"/>
<sequence length="475" mass="53497">MPRNLPRILSTKQAAGGIPCLNGIRVISITWVILGHSFSMVMNAGLSENIFLALKNYIQDITFQVIISAPFAVDSFFLLSGLLLSYLALKKMKDNDGKLSWGWLYLHRYIRLTPPLAMVILIWMFFLPTMSHGPVSYRFDAKVDLCRAWWWTDLLYINNFVPPGVEQDCIAWSWYLANDMQFFIISPLLLIPMYWYVRLETSGVNDFWYLANDMQFFIISPLLLIPMYWYGLKGMVVLITTCVASFITTAVLCYQNPDFKAALLAQGTGGMAVTAPGTGYMFATDFQGIVYNKPYCRIPPYLVGMALGYVMYDIGNKKIKLSPVFVAAGWAIASALGIAVVYGLYDANRGASITTRAADIMYLTFSRFTWALALSWVIFACHYGYGGVVNDILSWNFWVPLSRLTYSTYLIHPVIQSLYGYSLAVPIHWSIITLSHLFAALIVLLAHSCALAMCVLVEFPFGNMEKMLQTHAVKA</sequence>
<feature type="transmembrane region" description="Helical" evidence="1">
    <location>
        <begin position="61"/>
        <end position="89"/>
    </location>
</feature>
<keyword evidence="4" id="KW-1185">Reference proteome</keyword>
<dbReference type="GO" id="GO:0016747">
    <property type="term" value="F:acyltransferase activity, transferring groups other than amino-acyl groups"/>
    <property type="evidence" value="ECO:0007669"/>
    <property type="project" value="InterPro"/>
</dbReference>
<evidence type="ECO:0000313" key="3">
    <source>
        <dbReference type="EnsemblMetazoa" id="XP_030841841"/>
    </source>
</evidence>
<dbReference type="InterPro" id="IPR052728">
    <property type="entry name" value="O2_lipid_transport_reg"/>
</dbReference>
<dbReference type="InParanoid" id="A0A7M7NUS1"/>
<feature type="transmembrane region" description="Helical" evidence="1">
    <location>
        <begin position="365"/>
        <end position="385"/>
    </location>
</feature>
<dbReference type="Pfam" id="PF01757">
    <property type="entry name" value="Acyl_transf_3"/>
    <property type="match status" value="2"/>
</dbReference>
<proteinExistence type="predicted"/>
<feature type="transmembrane region" description="Helical" evidence="1">
    <location>
        <begin position="109"/>
        <end position="127"/>
    </location>
</feature>
<dbReference type="Proteomes" id="UP000007110">
    <property type="component" value="Unassembled WGS sequence"/>
</dbReference>
<dbReference type="InterPro" id="IPR002656">
    <property type="entry name" value="Acyl_transf_3_dom"/>
</dbReference>
<feature type="transmembrane region" description="Helical" evidence="1">
    <location>
        <begin position="324"/>
        <end position="345"/>
    </location>
</feature>
<feature type="transmembrane region" description="Helical" evidence="1">
    <location>
        <begin position="295"/>
        <end position="312"/>
    </location>
</feature>
<keyword evidence="1" id="KW-0812">Transmembrane</keyword>
<evidence type="ECO:0000313" key="4">
    <source>
        <dbReference type="Proteomes" id="UP000007110"/>
    </source>
</evidence>
<dbReference type="AlphaFoldDB" id="A0A7M7NUS1"/>
<reference evidence="4" key="1">
    <citation type="submission" date="2015-02" db="EMBL/GenBank/DDBJ databases">
        <title>Genome sequencing for Strongylocentrotus purpuratus.</title>
        <authorList>
            <person name="Murali S."/>
            <person name="Liu Y."/>
            <person name="Vee V."/>
            <person name="English A."/>
            <person name="Wang M."/>
            <person name="Skinner E."/>
            <person name="Han Y."/>
            <person name="Muzny D.M."/>
            <person name="Worley K.C."/>
            <person name="Gibbs R.A."/>
        </authorList>
    </citation>
    <scope>NUCLEOTIDE SEQUENCE</scope>
</reference>
<dbReference type="EnsemblMetazoa" id="XM_030985981">
    <property type="protein sequence ID" value="XP_030841841"/>
    <property type="gene ID" value="LOC115924148"/>
</dbReference>
<accession>A0A7M7NUS1</accession>
<name>A0A7M7NUS1_STRPU</name>
<dbReference type="PANTHER" id="PTHR11161">
    <property type="entry name" value="O-ACYLTRANSFERASE"/>
    <property type="match status" value="1"/>
</dbReference>
<feature type="domain" description="Acyltransferase 3" evidence="2">
    <location>
        <begin position="201"/>
        <end position="452"/>
    </location>
</feature>
<feature type="transmembrane region" description="Helical" evidence="1">
    <location>
        <begin position="406"/>
        <end position="431"/>
    </location>
</feature>
<dbReference type="OMA" id="FYVMSYA"/>
<evidence type="ECO:0000259" key="2">
    <source>
        <dbReference type="Pfam" id="PF01757"/>
    </source>
</evidence>
<reference evidence="3" key="2">
    <citation type="submission" date="2021-01" db="UniProtKB">
        <authorList>
            <consortium name="EnsemblMetazoa"/>
        </authorList>
    </citation>
    <scope>IDENTIFICATION</scope>
</reference>
<feature type="transmembrane region" description="Helical" evidence="1">
    <location>
        <begin position="235"/>
        <end position="254"/>
    </location>
</feature>
<dbReference type="GeneID" id="115924148"/>
<feature type="transmembrane region" description="Helical" evidence="1">
    <location>
        <begin position="180"/>
        <end position="197"/>
    </location>
</feature>
<dbReference type="RefSeq" id="XP_030841841.1">
    <property type="nucleotide sequence ID" value="XM_030985981.1"/>
</dbReference>
<organism evidence="3 4">
    <name type="scientific">Strongylocentrotus purpuratus</name>
    <name type="common">Purple sea urchin</name>
    <dbReference type="NCBI Taxonomy" id="7668"/>
    <lineage>
        <taxon>Eukaryota</taxon>
        <taxon>Metazoa</taxon>
        <taxon>Echinodermata</taxon>
        <taxon>Eleutherozoa</taxon>
        <taxon>Echinozoa</taxon>
        <taxon>Echinoidea</taxon>
        <taxon>Euechinoidea</taxon>
        <taxon>Echinacea</taxon>
        <taxon>Camarodonta</taxon>
        <taxon>Echinidea</taxon>
        <taxon>Strongylocentrotidae</taxon>
        <taxon>Strongylocentrotus</taxon>
    </lineage>
</organism>
<feature type="domain" description="Acyltransferase 3" evidence="2">
    <location>
        <begin position="19"/>
        <end position="194"/>
    </location>
</feature>
<protein>
    <recommendedName>
        <fullName evidence="2">Acyltransferase 3 domain-containing protein</fullName>
    </recommendedName>
</protein>
<feature type="transmembrane region" description="Helical" evidence="1">
    <location>
        <begin position="21"/>
        <end position="41"/>
    </location>
</feature>
<evidence type="ECO:0000256" key="1">
    <source>
        <dbReference type="SAM" id="Phobius"/>
    </source>
</evidence>
<feature type="transmembrane region" description="Helical" evidence="1">
    <location>
        <begin position="209"/>
        <end position="229"/>
    </location>
</feature>
<dbReference type="OrthoDB" id="118951at2759"/>